<accession>A0A426X5M5</accession>
<organism evidence="1 2">
    <name type="scientific">Ensete ventricosum</name>
    <name type="common">Abyssinian banana</name>
    <name type="synonym">Musa ensete</name>
    <dbReference type="NCBI Taxonomy" id="4639"/>
    <lineage>
        <taxon>Eukaryota</taxon>
        <taxon>Viridiplantae</taxon>
        <taxon>Streptophyta</taxon>
        <taxon>Embryophyta</taxon>
        <taxon>Tracheophyta</taxon>
        <taxon>Spermatophyta</taxon>
        <taxon>Magnoliopsida</taxon>
        <taxon>Liliopsida</taxon>
        <taxon>Zingiberales</taxon>
        <taxon>Musaceae</taxon>
        <taxon>Ensete</taxon>
    </lineage>
</organism>
<reference evidence="1 2" key="1">
    <citation type="journal article" date="2014" name="Agronomy (Basel)">
        <title>A Draft Genome Sequence for Ensete ventricosum, the Drought-Tolerant Tree Against Hunger.</title>
        <authorList>
            <person name="Harrison J."/>
            <person name="Moore K.A."/>
            <person name="Paszkiewicz K."/>
            <person name="Jones T."/>
            <person name="Grant M."/>
            <person name="Ambacheew D."/>
            <person name="Muzemil S."/>
            <person name="Studholme D.J."/>
        </authorList>
    </citation>
    <scope>NUCLEOTIDE SEQUENCE [LARGE SCALE GENOMIC DNA]</scope>
</reference>
<name>A0A426X5M5_ENSVE</name>
<sequence>MCRLSELMKQLFEKALPLYKSEQAFNLDWTAHSFPLIFFINYELIRIFLFSL</sequence>
<evidence type="ECO:0000313" key="2">
    <source>
        <dbReference type="Proteomes" id="UP000287651"/>
    </source>
</evidence>
<dbReference type="EMBL" id="AMZH03026089">
    <property type="protein sequence ID" value="RRT34782.1"/>
    <property type="molecule type" value="Genomic_DNA"/>
</dbReference>
<dbReference type="AlphaFoldDB" id="A0A426X5M5"/>
<proteinExistence type="predicted"/>
<protein>
    <submittedName>
        <fullName evidence="1">Uncharacterized protein</fullName>
    </submittedName>
</protein>
<dbReference type="Proteomes" id="UP000287651">
    <property type="component" value="Unassembled WGS sequence"/>
</dbReference>
<comment type="caution">
    <text evidence="1">The sequence shown here is derived from an EMBL/GenBank/DDBJ whole genome shotgun (WGS) entry which is preliminary data.</text>
</comment>
<evidence type="ECO:0000313" key="1">
    <source>
        <dbReference type="EMBL" id="RRT34782.1"/>
    </source>
</evidence>
<gene>
    <name evidence="1" type="ORF">B296_00037939</name>
</gene>